<dbReference type="CDD" id="cd06464">
    <property type="entry name" value="ACD_sHsps-like"/>
    <property type="match status" value="1"/>
</dbReference>
<dbReference type="PROSITE" id="PS01031">
    <property type="entry name" value="SHSP"/>
    <property type="match status" value="1"/>
</dbReference>
<dbReference type="InterPro" id="IPR002068">
    <property type="entry name" value="A-crystallin/Hsp20_dom"/>
</dbReference>
<evidence type="ECO:0000313" key="2">
    <source>
        <dbReference type="EMBL" id="MPL62137.1"/>
    </source>
</evidence>
<reference evidence="2" key="1">
    <citation type="submission" date="2019-08" db="EMBL/GenBank/DDBJ databases">
        <authorList>
            <person name="Kucharzyk K."/>
            <person name="Murdoch R.W."/>
            <person name="Higgins S."/>
            <person name="Loffler F."/>
        </authorList>
    </citation>
    <scope>NUCLEOTIDE SEQUENCE</scope>
</reference>
<dbReference type="Gene3D" id="2.60.40.790">
    <property type="match status" value="1"/>
</dbReference>
<dbReference type="EMBL" id="VSSQ01000017">
    <property type="protein sequence ID" value="MPL62137.1"/>
    <property type="molecule type" value="Genomic_DNA"/>
</dbReference>
<dbReference type="InterPro" id="IPR008978">
    <property type="entry name" value="HSP20-like_chaperone"/>
</dbReference>
<dbReference type="AlphaFoldDB" id="A0A644T6L7"/>
<gene>
    <name evidence="2" type="ORF">SDC9_07740</name>
</gene>
<dbReference type="PANTHER" id="PTHR11527">
    <property type="entry name" value="HEAT-SHOCK PROTEIN 20 FAMILY MEMBER"/>
    <property type="match status" value="1"/>
</dbReference>
<accession>A0A644T6L7</accession>
<protein>
    <recommendedName>
        <fullName evidence="1">SHSP domain-containing protein</fullName>
    </recommendedName>
</protein>
<sequence length="169" mass="19589">MSKEKKSFFERLAGSVMVEDENPEEEEEMEIEIDRKGRGKFANDERSIADFRGEDEYEEEDGELSVDVYQTPNEIIIEAMLAGVKPEDLQISITRDMVTIKGRRDGNTQISEDDYFYRELYWGSFSRSILLPHEIEIETVEAVEKHGLLIIRLPKIDKARQAKVKVKSI</sequence>
<organism evidence="2">
    <name type="scientific">bioreactor metagenome</name>
    <dbReference type="NCBI Taxonomy" id="1076179"/>
    <lineage>
        <taxon>unclassified sequences</taxon>
        <taxon>metagenomes</taxon>
        <taxon>ecological metagenomes</taxon>
    </lineage>
</organism>
<feature type="domain" description="SHSP" evidence="1">
    <location>
        <begin position="57"/>
        <end position="169"/>
    </location>
</feature>
<evidence type="ECO:0000259" key="1">
    <source>
        <dbReference type="PROSITE" id="PS01031"/>
    </source>
</evidence>
<proteinExistence type="predicted"/>
<dbReference type="SUPFAM" id="SSF49764">
    <property type="entry name" value="HSP20-like chaperones"/>
    <property type="match status" value="1"/>
</dbReference>
<dbReference type="Pfam" id="PF00011">
    <property type="entry name" value="HSP20"/>
    <property type="match status" value="1"/>
</dbReference>
<comment type="caution">
    <text evidence="2">The sequence shown here is derived from an EMBL/GenBank/DDBJ whole genome shotgun (WGS) entry which is preliminary data.</text>
</comment>
<name>A0A644T6L7_9ZZZZ</name>
<dbReference type="InterPro" id="IPR031107">
    <property type="entry name" value="Small_HSP"/>
</dbReference>